<gene>
    <name evidence="2" type="ORF">GCM10009654_13790</name>
</gene>
<protein>
    <submittedName>
        <fullName evidence="2">Uncharacterized protein</fullName>
    </submittedName>
</protein>
<comment type="caution">
    <text evidence="2">The sequence shown here is derived from an EMBL/GenBank/DDBJ whole genome shotgun (WGS) entry which is preliminary data.</text>
</comment>
<organism evidence="2 3">
    <name type="scientific">Streptomyces hebeiensis</name>
    <dbReference type="NCBI Taxonomy" id="229486"/>
    <lineage>
        <taxon>Bacteria</taxon>
        <taxon>Bacillati</taxon>
        <taxon>Actinomycetota</taxon>
        <taxon>Actinomycetes</taxon>
        <taxon>Kitasatosporales</taxon>
        <taxon>Streptomycetaceae</taxon>
        <taxon>Streptomyces</taxon>
    </lineage>
</organism>
<dbReference type="Proteomes" id="UP001501371">
    <property type="component" value="Unassembled WGS sequence"/>
</dbReference>
<accession>A0ABN1UNZ8</accession>
<keyword evidence="3" id="KW-1185">Reference proteome</keyword>
<dbReference type="EMBL" id="BAAAKV010000009">
    <property type="protein sequence ID" value="GAA1158877.1"/>
    <property type="molecule type" value="Genomic_DNA"/>
</dbReference>
<evidence type="ECO:0000256" key="1">
    <source>
        <dbReference type="SAM" id="MobiDB-lite"/>
    </source>
</evidence>
<feature type="compositionally biased region" description="Pro residues" evidence="1">
    <location>
        <begin position="80"/>
        <end position="100"/>
    </location>
</feature>
<name>A0ABN1UNZ8_9ACTN</name>
<feature type="region of interest" description="Disordered" evidence="1">
    <location>
        <begin position="28"/>
        <end position="57"/>
    </location>
</feature>
<feature type="region of interest" description="Disordered" evidence="1">
    <location>
        <begin position="70"/>
        <end position="108"/>
    </location>
</feature>
<proteinExistence type="predicted"/>
<evidence type="ECO:0000313" key="3">
    <source>
        <dbReference type="Proteomes" id="UP001501371"/>
    </source>
</evidence>
<sequence length="108" mass="11730">MFGASPRRQARGDPARAGRALRLTQALTQMTAGRGGRQTPSPPGAHRPNPACPAQDKDVLGGARWVTARRAAPVRAGQPQLPPHWQEPPDWQPQPQPEPQPQAARTVW</sequence>
<reference evidence="2 3" key="1">
    <citation type="journal article" date="2019" name="Int. J. Syst. Evol. Microbiol.">
        <title>The Global Catalogue of Microorganisms (GCM) 10K type strain sequencing project: providing services to taxonomists for standard genome sequencing and annotation.</title>
        <authorList>
            <consortium name="The Broad Institute Genomics Platform"/>
            <consortium name="The Broad Institute Genome Sequencing Center for Infectious Disease"/>
            <person name="Wu L."/>
            <person name="Ma J."/>
        </authorList>
    </citation>
    <scope>NUCLEOTIDE SEQUENCE [LARGE SCALE GENOMIC DNA]</scope>
    <source>
        <strain evidence="2 3">JCM 12696</strain>
    </source>
</reference>
<evidence type="ECO:0000313" key="2">
    <source>
        <dbReference type="EMBL" id="GAA1158877.1"/>
    </source>
</evidence>